<evidence type="ECO:0000313" key="2">
    <source>
        <dbReference type="Proteomes" id="UP000711995"/>
    </source>
</evidence>
<accession>A0A968GCI7</accession>
<protein>
    <submittedName>
        <fullName evidence="1">Uncharacterized protein</fullName>
    </submittedName>
</protein>
<name>A0A968GCI7_9SPIO</name>
<keyword evidence="2" id="KW-1185">Reference proteome</keyword>
<dbReference type="AlphaFoldDB" id="A0A968GCI7"/>
<dbReference type="Proteomes" id="UP000711995">
    <property type="component" value="Unassembled WGS sequence"/>
</dbReference>
<organism evidence="1 2">
    <name type="scientific">Entomospira entomophila</name>
    <dbReference type="NCBI Taxonomy" id="2719988"/>
    <lineage>
        <taxon>Bacteria</taxon>
        <taxon>Pseudomonadati</taxon>
        <taxon>Spirochaetota</taxon>
        <taxon>Spirochaetia</taxon>
        <taxon>Spirochaetales</taxon>
        <taxon>Spirochaetaceae</taxon>
        <taxon>Entomospira</taxon>
    </lineage>
</organism>
<dbReference type="EMBL" id="JAATLJ010000001">
    <property type="protein sequence ID" value="NIZ40916.1"/>
    <property type="molecule type" value="Genomic_DNA"/>
</dbReference>
<proteinExistence type="predicted"/>
<evidence type="ECO:0000313" key="1">
    <source>
        <dbReference type="EMBL" id="NIZ40916.1"/>
    </source>
</evidence>
<dbReference type="RefSeq" id="WP_167700503.1">
    <property type="nucleotide sequence ID" value="NZ_CP118174.1"/>
</dbReference>
<comment type="caution">
    <text evidence="1">The sequence shown here is derived from an EMBL/GenBank/DDBJ whole genome shotgun (WGS) entry which is preliminary data.</text>
</comment>
<reference evidence="1 2" key="1">
    <citation type="submission" date="2020-03" db="EMBL/GenBank/DDBJ databases">
        <title>Spirochaetal bacteria isolated from arthropods constitute a novel genus Entomospira genus novum within the order Spirochaetales.</title>
        <authorList>
            <person name="Grana-Miraglia L."/>
            <person name="Sikutova S."/>
            <person name="Fingerle V."/>
            <person name="Sing A."/>
            <person name="Castillo-Ramirez S."/>
            <person name="Margos G."/>
            <person name="Rudolf I."/>
        </authorList>
    </citation>
    <scope>NUCLEOTIDE SEQUENCE [LARGE SCALE GENOMIC DNA]</scope>
    <source>
        <strain evidence="1 2">BR193</strain>
    </source>
</reference>
<sequence length="82" mass="9944">MGRFVNVTWLAECHQQDTSTIRKKIYWIEFDAFKIAGDWRIWIEEDNDVRLRPTPVFNRRGLAKKQYYFNGKRSRRIFSSVS</sequence>
<gene>
    <name evidence="1" type="ORF">HCT14_05285</name>
</gene>